<dbReference type="EMBL" id="KY124271">
    <property type="protein sequence ID" value="AQX45345.1"/>
    <property type="molecule type" value="Genomic_DNA"/>
</dbReference>
<dbReference type="GO" id="GO:0044183">
    <property type="term" value="F:protein folding chaperone"/>
    <property type="evidence" value="ECO:0007669"/>
    <property type="project" value="TreeGrafter"/>
</dbReference>
<keyword evidence="1" id="KW-0963">Cytoplasm</keyword>
<keyword evidence="3" id="KW-1015">Disulfide bond</keyword>
<keyword evidence="6" id="KW-0934">Plastid</keyword>
<dbReference type="SUPFAM" id="SSF118352">
    <property type="entry name" value="HSP33 redox switch-like"/>
    <property type="match status" value="1"/>
</dbReference>
<dbReference type="InterPro" id="IPR016153">
    <property type="entry name" value="Heat_shock_Hsp33_N"/>
</dbReference>
<keyword evidence="4" id="KW-0143">Chaperone</keyword>
<dbReference type="HAMAP" id="MF_00117">
    <property type="entry name" value="HslO"/>
    <property type="match status" value="1"/>
</dbReference>
<evidence type="ECO:0000256" key="2">
    <source>
        <dbReference type="ARBA" id="ARBA00022833"/>
    </source>
</evidence>
<dbReference type="AlphaFoldDB" id="A0A1L5YD12"/>
<dbReference type="Gene3D" id="3.90.1280.10">
    <property type="entry name" value="HSP33 redox switch-like"/>
    <property type="match status" value="1"/>
</dbReference>
<dbReference type="PANTHER" id="PTHR30111">
    <property type="entry name" value="33 KDA CHAPERONIN"/>
    <property type="match status" value="1"/>
</dbReference>
<keyword evidence="2" id="KW-0862">Zinc</keyword>
<evidence type="ECO:0000313" key="9">
    <source>
        <dbReference type="Proteomes" id="UP000503178"/>
    </source>
</evidence>
<dbReference type="Proteomes" id="UP000503178">
    <property type="component" value="Chromatophore Pltd"/>
</dbReference>
<evidence type="ECO:0000313" key="7">
    <source>
        <dbReference type="EMBL" id="AQX45345.1"/>
    </source>
</evidence>
<dbReference type="CDD" id="cd00498">
    <property type="entry name" value="Hsp33"/>
    <property type="match status" value="1"/>
</dbReference>
<dbReference type="GO" id="GO:0005737">
    <property type="term" value="C:cytoplasm"/>
    <property type="evidence" value="ECO:0007669"/>
    <property type="project" value="InterPro"/>
</dbReference>
<geneLocation type="plastid" evidence="6"/>
<dbReference type="Pfam" id="PF01430">
    <property type="entry name" value="HSP33"/>
    <property type="match status" value="1"/>
</dbReference>
<evidence type="ECO:0000256" key="5">
    <source>
        <dbReference type="ARBA" id="ARBA00023284"/>
    </source>
</evidence>
<gene>
    <name evidence="8" type="primary">MYN1_Chr_740</name>
    <name evidence="6" type="ORF">PCKR_818</name>
    <name evidence="7" type="ORF">PFK_818</name>
    <name evidence="8" type="ORF">PMYN1_Chma759</name>
</gene>
<accession>A0A1L5YD12</accession>
<proteinExistence type="inferred from homology"/>
<reference evidence="6" key="1">
    <citation type="journal article" date="2017" name="Protist">
        <title>Diversity of the Photosynthetic Paulinella Species, with the Description of Paulinella micropora sp. nov. and the Chromatophore Genome Sequence for strain KR01.</title>
        <authorList>
            <person name="Lhee D."/>
            <person name="Yang E.C."/>
            <person name="Kim J.I."/>
            <person name="Nakayama T."/>
            <person name="Zuccarello G."/>
            <person name="Andersen R.A."/>
            <person name="Yoon H.S."/>
        </authorList>
    </citation>
    <scope>NUCLEOTIDE SEQUENCE</scope>
    <source>
        <strain evidence="7">FK01</strain>
        <strain evidence="6">KR01</strain>
    </source>
</reference>
<keyword evidence="5" id="KW-0676">Redox-active center</keyword>
<name>A0A1L5YD12_9EUKA</name>
<dbReference type="SUPFAM" id="SSF64397">
    <property type="entry name" value="Hsp33 domain"/>
    <property type="match status" value="1"/>
</dbReference>
<evidence type="ECO:0000256" key="3">
    <source>
        <dbReference type="ARBA" id="ARBA00023157"/>
    </source>
</evidence>
<dbReference type="NCBIfam" id="NF001033">
    <property type="entry name" value="PRK00114.1"/>
    <property type="match status" value="1"/>
</dbReference>
<dbReference type="PIRSF" id="PIRSF005261">
    <property type="entry name" value="Heat_shock_Hsp33"/>
    <property type="match status" value="1"/>
</dbReference>
<organism evidence="6">
    <name type="scientific">Paulinella micropora</name>
    <dbReference type="NCBI Taxonomy" id="1928728"/>
    <lineage>
        <taxon>Eukaryota</taxon>
        <taxon>Sar</taxon>
        <taxon>Rhizaria</taxon>
        <taxon>Cercozoa</taxon>
        <taxon>Imbricatea</taxon>
        <taxon>Silicofilosea</taxon>
        <taxon>Euglyphida</taxon>
        <taxon>Paulinellidae</taxon>
        <taxon>Paulinella</taxon>
    </lineage>
</organism>
<dbReference type="EMBL" id="LC490351">
    <property type="protein sequence ID" value="BBL86564.1"/>
    <property type="molecule type" value="Genomic_DNA"/>
</dbReference>
<reference evidence="8 9" key="2">
    <citation type="submission" date="2019-06" db="EMBL/GenBank/DDBJ databases">
        <title>A hidden player of endosymbiotic evolution: DNA virus triggered massive gene transfer.</title>
        <authorList>
            <person name="Matsuo M."/>
            <person name="Katahata A."/>
            <person name="Tachikawa M."/>
            <person name="Minakuchi Y."/>
            <person name="Noguchi H."/>
            <person name="Toyoda A."/>
            <person name="Fujiyama A."/>
            <person name="Suzuki Y."/>
            <person name="Satoh S."/>
            <person name="Nakayama T."/>
            <person name="Kamikawa R."/>
            <person name="Nomura M."/>
            <person name="Inagaki Y."/>
            <person name="Ishida K."/>
            <person name="Obokata J."/>
        </authorList>
    </citation>
    <scope>NUCLEOTIDE SEQUENCE [LARGE SCALE GENOMIC DNA]</scope>
    <source>
        <strain evidence="8 9">MYN1</strain>
    </source>
</reference>
<dbReference type="PANTHER" id="PTHR30111:SF1">
    <property type="entry name" value="33 KDA CHAPERONIN"/>
    <property type="match status" value="1"/>
</dbReference>
<evidence type="ECO:0000256" key="4">
    <source>
        <dbReference type="ARBA" id="ARBA00023186"/>
    </source>
</evidence>
<protein>
    <submittedName>
        <fullName evidence="8">33kD chaperonin</fullName>
    </submittedName>
    <submittedName>
        <fullName evidence="6">Molecular chaperone Hsp33</fullName>
    </submittedName>
</protein>
<dbReference type="Gene3D" id="3.55.30.10">
    <property type="entry name" value="Hsp33 domain"/>
    <property type="match status" value="1"/>
</dbReference>
<keyword evidence="9" id="KW-1185">Reference proteome</keyword>
<evidence type="ECO:0000256" key="1">
    <source>
        <dbReference type="ARBA" id="ARBA00022490"/>
    </source>
</evidence>
<dbReference type="GO" id="GO:0042026">
    <property type="term" value="P:protein refolding"/>
    <property type="evidence" value="ECO:0007669"/>
    <property type="project" value="TreeGrafter"/>
</dbReference>
<sequence length="319" mass="35217">MQTIGYEFSYRTIAMTDQLIRATAAKGGIRLVAVNSTLTCCYARQRHGLSCLTTALLGRAMTAGLLLASSMKVTHSRVNLKVRSDGLLDGLTVDAGRDGTVRGYVGNPKLELDLVKNPSGSYQFDFRNAVGIGYLNVVRDNGRGDPFSSTVELVNGSIAEDVASYLLYCEQTPSALYLGEEIDSDSIKYAGGLLIQVLPKAAEETGLVELLDKYCRDIQKFSERLCECNGDLMLLLQSLFPALEPQLLHDIDNPQPINFHCPCSWRRSLRALRILQIDEIISLLHEDGFAELNCHFCGEIYRVTSNNLEKIISQLSSQL</sequence>
<evidence type="ECO:0000313" key="8">
    <source>
        <dbReference type="EMBL" id="BBL86564.1"/>
    </source>
</evidence>
<dbReference type="EMBL" id="KX897545">
    <property type="protein sequence ID" value="APP88578.1"/>
    <property type="molecule type" value="Genomic_DNA"/>
</dbReference>
<evidence type="ECO:0000313" key="6">
    <source>
        <dbReference type="EMBL" id="APP88578.1"/>
    </source>
</evidence>
<dbReference type="GO" id="GO:0051082">
    <property type="term" value="F:unfolded protein binding"/>
    <property type="evidence" value="ECO:0007669"/>
    <property type="project" value="InterPro"/>
</dbReference>
<dbReference type="InterPro" id="IPR000397">
    <property type="entry name" value="Heat_shock_Hsp33"/>
</dbReference>
<dbReference type="InterPro" id="IPR016154">
    <property type="entry name" value="Heat_shock_Hsp33_C"/>
</dbReference>